<gene>
    <name evidence="2" type="ORF">OPV22_003722</name>
</gene>
<accession>A0AAV8S1C7</accession>
<proteinExistence type="predicted"/>
<dbReference type="AlphaFoldDB" id="A0AAV8S1C7"/>
<evidence type="ECO:0000313" key="3">
    <source>
        <dbReference type="Proteomes" id="UP001222027"/>
    </source>
</evidence>
<protein>
    <submittedName>
        <fullName evidence="2">Uncharacterized protein</fullName>
    </submittedName>
</protein>
<feature type="compositionally biased region" description="Basic and acidic residues" evidence="1">
    <location>
        <begin position="47"/>
        <end position="61"/>
    </location>
</feature>
<dbReference type="Proteomes" id="UP001222027">
    <property type="component" value="Unassembled WGS sequence"/>
</dbReference>
<evidence type="ECO:0000256" key="1">
    <source>
        <dbReference type="SAM" id="MobiDB-lite"/>
    </source>
</evidence>
<keyword evidence="3" id="KW-1185">Reference proteome</keyword>
<feature type="region of interest" description="Disordered" evidence="1">
    <location>
        <begin position="31"/>
        <end position="70"/>
    </location>
</feature>
<evidence type="ECO:0000313" key="2">
    <source>
        <dbReference type="EMBL" id="KAJ8513288.1"/>
    </source>
</evidence>
<sequence>MHGFYLDSVHFQRGISRPLVHCISPAFGPIRPSPSIQKAGRFHKKGPKMEGNGKIRTEKRGERQRRHNSGRQACFQAAELTCSTSISCWPVSLNLIKEQMEGKRFE</sequence>
<reference evidence="2 3" key="1">
    <citation type="submission" date="2022-12" db="EMBL/GenBank/DDBJ databases">
        <title>Chromosome-scale assembly of the Ensete ventricosum genome.</title>
        <authorList>
            <person name="Dussert Y."/>
            <person name="Stocks J."/>
            <person name="Wendawek A."/>
            <person name="Woldeyes F."/>
            <person name="Nichols R.A."/>
            <person name="Borrell J.S."/>
        </authorList>
    </citation>
    <scope>NUCLEOTIDE SEQUENCE [LARGE SCALE GENOMIC DNA]</scope>
    <source>
        <strain evidence="3">cv. Maze</strain>
        <tissue evidence="2">Seeds</tissue>
    </source>
</reference>
<dbReference type="EMBL" id="JAQQAF010000001">
    <property type="protein sequence ID" value="KAJ8513288.1"/>
    <property type="molecule type" value="Genomic_DNA"/>
</dbReference>
<organism evidence="2 3">
    <name type="scientific">Ensete ventricosum</name>
    <name type="common">Abyssinian banana</name>
    <name type="synonym">Musa ensete</name>
    <dbReference type="NCBI Taxonomy" id="4639"/>
    <lineage>
        <taxon>Eukaryota</taxon>
        <taxon>Viridiplantae</taxon>
        <taxon>Streptophyta</taxon>
        <taxon>Embryophyta</taxon>
        <taxon>Tracheophyta</taxon>
        <taxon>Spermatophyta</taxon>
        <taxon>Magnoliopsida</taxon>
        <taxon>Liliopsida</taxon>
        <taxon>Zingiberales</taxon>
        <taxon>Musaceae</taxon>
        <taxon>Ensete</taxon>
    </lineage>
</organism>
<name>A0AAV8S1C7_ENSVE</name>
<comment type="caution">
    <text evidence="2">The sequence shown here is derived from an EMBL/GenBank/DDBJ whole genome shotgun (WGS) entry which is preliminary data.</text>
</comment>